<dbReference type="EMBL" id="JBHFQA010000019">
    <property type="protein sequence ID" value="KAL2082387.1"/>
    <property type="molecule type" value="Genomic_DNA"/>
</dbReference>
<evidence type="ECO:0000313" key="3">
    <source>
        <dbReference type="EMBL" id="KAL2082387.1"/>
    </source>
</evidence>
<evidence type="ECO:0000259" key="2">
    <source>
        <dbReference type="PROSITE" id="PS50994"/>
    </source>
</evidence>
<dbReference type="InterPro" id="IPR013103">
    <property type="entry name" value="RVT_2"/>
</dbReference>
<evidence type="ECO:0000313" key="4">
    <source>
        <dbReference type="Proteomes" id="UP001591681"/>
    </source>
</evidence>
<gene>
    <name evidence="3" type="ORF">ACEWY4_022205</name>
</gene>
<dbReference type="PANTHER" id="PTHR37984:SF5">
    <property type="entry name" value="PROTEIN NYNRIN-LIKE"/>
    <property type="match status" value="1"/>
</dbReference>
<organism evidence="3 4">
    <name type="scientific">Coilia grayii</name>
    <name type="common">Gray's grenadier anchovy</name>
    <dbReference type="NCBI Taxonomy" id="363190"/>
    <lineage>
        <taxon>Eukaryota</taxon>
        <taxon>Metazoa</taxon>
        <taxon>Chordata</taxon>
        <taxon>Craniata</taxon>
        <taxon>Vertebrata</taxon>
        <taxon>Euteleostomi</taxon>
        <taxon>Actinopterygii</taxon>
        <taxon>Neopterygii</taxon>
        <taxon>Teleostei</taxon>
        <taxon>Clupei</taxon>
        <taxon>Clupeiformes</taxon>
        <taxon>Clupeoidei</taxon>
        <taxon>Engraulidae</taxon>
        <taxon>Coilinae</taxon>
        <taxon>Coilia</taxon>
    </lineage>
</organism>
<protein>
    <recommendedName>
        <fullName evidence="2">Integrase catalytic domain-containing protein</fullName>
    </recommendedName>
</protein>
<reference evidence="3 4" key="1">
    <citation type="submission" date="2024-09" db="EMBL/GenBank/DDBJ databases">
        <title>A chromosome-level genome assembly of Gray's grenadier anchovy, Coilia grayii.</title>
        <authorList>
            <person name="Fu Z."/>
        </authorList>
    </citation>
    <scope>NUCLEOTIDE SEQUENCE [LARGE SCALE GENOMIC DNA]</scope>
    <source>
        <strain evidence="3">G4</strain>
        <tissue evidence="3">Muscle</tissue>
    </source>
</reference>
<accession>A0ABD1J5C0</accession>
<feature type="compositionally biased region" description="Acidic residues" evidence="1">
    <location>
        <begin position="514"/>
        <end position="532"/>
    </location>
</feature>
<comment type="caution">
    <text evidence="3">The sequence shown here is derived from an EMBL/GenBank/DDBJ whole genome shotgun (WGS) entry which is preliminary data.</text>
</comment>
<dbReference type="Pfam" id="PF07727">
    <property type="entry name" value="RVT_2"/>
    <property type="match status" value="1"/>
</dbReference>
<dbReference type="InterPro" id="IPR001584">
    <property type="entry name" value="Integrase_cat-core"/>
</dbReference>
<dbReference type="Proteomes" id="UP001591681">
    <property type="component" value="Unassembled WGS sequence"/>
</dbReference>
<evidence type="ECO:0000256" key="1">
    <source>
        <dbReference type="SAM" id="MobiDB-lite"/>
    </source>
</evidence>
<feature type="region of interest" description="Disordered" evidence="1">
    <location>
        <begin position="498"/>
        <end position="549"/>
    </location>
</feature>
<dbReference type="InterPro" id="IPR012337">
    <property type="entry name" value="RNaseH-like_sf"/>
</dbReference>
<dbReference type="InterPro" id="IPR036397">
    <property type="entry name" value="RNaseH_sf"/>
</dbReference>
<proteinExistence type="predicted"/>
<dbReference type="PANTHER" id="PTHR37984">
    <property type="entry name" value="PROTEIN CBG26694"/>
    <property type="match status" value="1"/>
</dbReference>
<dbReference type="Pfam" id="PF00665">
    <property type="entry name" value="rve"/>
    <property type="match status" value="1"/>
</dbReference>
<name>A0ABD1J5C0_9TELE</name>
<feature type="domain" description="Integrase catalytic" evidence="2">
    <location>
        <begin position="207"/>
        <end position="370"/>
    </location>
</feature>
<dbReference type="SUPFAM" id="SSF53098">
    <property type="entry name" value="Ribonuclease H-like"/>
    <property type="match status" value="1"/>
</dbReference>
<sequence>MVSNYKNPPTFDEGKPYESWKNEVEMWTRVTDLQKKKQALAVALGLSGRARETAMEIPVDDLNKDTGMNTLLEKLDGLFLKEEKDRTYDAYSSFDRIMRDSSLSMADYIIEFEQRYSRMRKYRMVRCATEDVTLSHYRDEEILTISEKMNTAEKQKILVKLHRQFGHASADRLLRLLSSSGTKDTECATILHRIVSECETCQRYSKIKPRPAVGLPLASQHNETVAVDLHELEPGLWYLHIIDQFTRFSAGSVLTTKKGSEIVKHFIHDWISVHGPPQKLFSDNGGEFNNDEVRDMAENFNIEVKTTAAYSPWSNGLIERHNKTLTEIIMKVKTSNDCDWETALDWALMAKNTLQNVHGYSPHQLVFGQNPNLPSVLTDKPPALEGTTKSEWVAKHISALHTARRAFTEAECSERIRRAVRKQLRNTDDRYEMGEKVYYKRVDCPEWKGPGVVIGQDGAVVFVRHGGTCVRVHYLRLRKVKNEDDGHVMNDDTERTIYFEQRQNSTGDTNSNDDAGDEDPENQSDADSDTDDTETRVSTGGQTDKEHRTDVQLKIGQILNYRDVHSGSLYRAEVLGRAGKATGKYKSWYNLLFIEPTNVAGKTDSVDISKLQNLQIEPTVDIVNSSEDVLITKDVSFDHAKQEELKNWRDNNVFETVQEEGQKSISSRWVCTLKETPAGLVPKARLVARGFEEFKVSELQKDSPTCATESLRLLLAVICQRKWTLHSMDIKAAFLQGVELSRDIYIRPPSEADCKGTLWKLKKCVYGLADASLYWYNRVKQIVLEAGGKISKVDPAVFYWTDQDCAVTGVLACHVDDFIWGGTENFSKTVIPHLRSVFQVGREEHDCFCYVGMDFVTVDETVHVHQESYIQHMQPINMSPSRAVQHDSFLCEEEKDLLRSKIGQILWVARQSRPDALFDASNLASKLKNATVQTIHEANRIICKLKSKKVVLNFQHLGRDPGLKLVLFSDASFGNLSDGGTQGGHLIVLMGENGKFSPLSWQSKRVKRVVRSTLAGETLAMSEGIDNAIFLAMLFSELTSGCTDHSPPIICVTDNHSLVDALKSTKSVSEKRLRLEISSIKELVQMQKIERVLWSNTKEQLADCLTKKGAPAHQLLKALSDGQWKLE</sequence>
<feature type="compositionally biased region" description="Polar residues" evidence="1">
    <location>
        <begin position="501"/>
        <end position="513"/>
    </location>
</feature>
<dbReference type="InterPro" id="IPR050951">
    <property type="entry name" value="Retrovirus_Pol_polyprotein"/>
</dbReference>
<dbReference type="Gene3D" id="3.30.420.10">
    <property type="entry name" value="Ribonuclease H-like superfamily/Ribonuclease H"/>
    <property type="match status" value="1"/>
</dbReference>
<dbReference type="CDD" id="cd09272">
    <property type="entry name" value="RNase_HI_RT_Ty1"/>
    <property type="match status" value="1"/>
</dbReference>
<dbReference type="AlphaFoldDB" id="A0ABD1J5C0"/>
<dbReference type="PROSITE" id="PS50994">
    <property type="entry name" value="INTEGRASE"/>
    <property type="match status" value="1"/>
</dbReference>
<keyword evidence="4" id="KW-1185">Reference proteome</keyword>